<dbReference type="Proteomes" id="UP000031327">
    <property type="component" value="Unassembled WGS sequence"/>
</dbReference>
<gene>
    <name evidence="2" type="ORF">JF50_20300</name>
</gene>
<protein>
    <submittedName>
        <fullName evidence="2">Uncharacterized protein</fullName>
    </submittedName>
</protein>
<evidence type="ECO:0000313" key="2">
    <source>
        <dbReference type="EMBL" id="KID55550.1"/>
    </source>
</evidence>
<evidence type="ECO:0000313" key="3">
    <source>
        <dbReference type="Proteomes" id="UP000031327"/>
    </source>
</evidence>
<accession>A0A0C1Q7R4</accession>
<name>A0A0C1Q7R4_9GAMM</name>
<feature type="transmembrane region" description="Helical" evidence="1">
    <location>
        <begin position="17"/>
        <end position="35"/>
    </location>
</feature>
<keyword evidence="1" id="KW-0472">Membrane</keyword>
<keyword evidence="1" id="KW-1133">Transmembrane helix</keyword>
<comment type="caution">
    <text evidence="2">The sequence shown here is derived from an EMBL/GenBank/DDBJ whole genome shotgun (WGS) entry which is preliminary data.</text>
</comment>
<proteinExistence type="predicted"/>
<organism evidence="2 3">
    <name type="scientific">Pseudoalteromonas luteoviolacea</name>
    <dbReference type="NCBI Taxonomy" id="43657"/>
    <lineage>
        <taxon>Bacteria</taxon>
        <taxon>Pseudomonadati</taxon>
        <taxon>Pseudomonadota</taxon>
        <taxon>Gammaproteobacteria</taxon>
        <taxon>Alteromonadales</taxon>
        <taxon>Pseudoalteromonadaceae</taxon>
        <taxon>Pseudoalteromonas</taxon>
    </lineage>
</organism>
<dbReference type="EMBL" id="JWIC01000008">
    <property type="protein sequence ID" value="KID55550.1"/>
    <property type="molecule type" value="Genomic_DNA"/>
</dbReference>
<keyword evidence="1" id="KW-0812">Transmembrane</keyword>
<reference evidence="2 3" key="1">
    <citation type="submission" date="2014-12" db="EMBL/GenBank/DDBJ databases">
        <title>Draft Genome Sequence of Pseudoalteromonas luteoviolacea HI1.</title>
        <authorList>
            <person name="Asahina A.Y."/>
            <person name="Hadfield M.G."/>
        </authorList>
    </citation>
    <scope>NUCLEOTIDE SEQUENCE [LARGE SCALE GENOMIC DNA]</scope>
    <source>
        <strain evidence="2 3">HI1</strain>
    </source>
</reference>
<sequence length="64" mass="7301">MQSITANKVKKKQTLKLAHLIFATVIALTDFYIQIGNPDKVIYLYIATLAFFFAYGIYKSKPNI</sequence>
<feature type="transmembrane region" description="Helical" evidence="1">
    <location>
        <begin position="41"/>
        <end position="58"/>
    </location>
</feature>
<dbReference type="AlphaFoldDB" id="A0A0C1Q7R4"/>
<evidence type="ECO:0000256" key="1">
    <source>
        <dbReference type="SAM" id="Phobius"/>
    </source>
</evidence>